<name>A0A8B2NXI0_9HYPH</name>
<comment type="similarity">
    <text evidence="7 8">Belongs to the glutamine synthetase family.</text>
</comment>
<feature type="domain" description="GS catalytic" evidence="9">
    <location>
        <begin position="103"/>
        <end position="429"/>
    </location>
</feature>
<evidence type="ECO:0000256" key="4">
    <source>
        <dbReference type="ARBA" id="ARBA00022741"/>
    </source>
</evidence>
<dbReference type="GO" id="GO:0005524">
    <property type="term" value="F:ATP binding"/>
    <property type="evidence" value="ECO:0007669"/>
    <property type="project" value="UniProtKB-KW"/>
</dbReference>
<reference evidence="10 11" key="1">
    <citation type="submission" date="2018-05" db="EMBL/GenBank/DDBJ databases">
        <title>Acuticoccus sediminis sp. nov., isolated from deep-sea sediment of Indian Ocean.</title>
        <authorList>
            <person name="Liu X."/>
            <person name="Lai Q."/>
            <person name="Du Y."/>
            <person name="Sun F."/>
            <person name="Zhang X."/>
            <person name="Wang S."/>
            <person name="Shao Z."/>
        </authorList>
    </citation>
    <scope>NUCLEOTIDE SEQUENCE [LARGE SCALE GENOMIC DNA]</scope>
    <source>
        <strain evidence="10 11">PTG4-2</strain>
    </source>
</reference>
<evidence type="ECO:0000313" key="10">
    <source>
        <dbReference type="EMBL" id="RAI03380.1"/>
    </source>
</evidence>
<dbReference type="InterPro" id="IPR014746">
    <property type="entry name" value="Gln_synth/guanido_kin_cat_dom"/>
</dbReference>
<dbReference type="EMBL" id="QHHQ01000001">
    <property type="protein sequence ID" value="RAI03380.1"/>
    <property type="molecule type" value="Genomic_DNA"/>
</dbReference>
<dbReference type="GO" id="GO:0004356">
    <property type="term" value="F:glutamine synthetase activity"/>
    <property type="evidence" value="ECO:0007669"/>
    <property type="project" value="InterPro"/>
</dbReference>
<dbReference type="InterPro" id="IPR008146">
    <property type="entry name" value="Gln_synth_cat_dom"/>
</dbReference>
<dbReference type="OrthoDB" id="9789509at2"/>
<accession>A0A8B2NXI0</accession>
<proteinExistence type="inferred from homology"/>
<evidence type="ECO:0000256" key="1">
    <source>
        <dbReference type="ARBA" id="ARBA00001946"/>
    </source>
</evidence>
<keyword evidence="11" id="KW-1185">Reference proteome</keyword>
<dbReference type="Gene3D" id="3.30.590.10">
    <property type="entry name" value="Glutamine synthetase/guanido kinase, catalytic domain"/>
    <property type="match status" value="1"/>
</dbReference>
<evidence type="ECO:0000259" key="9">
    <source>
        <dbReference type="PROSITE" id="PS51987"/>
    </source>
</evidence>
<dbReference type="PANTHER" id="PTHR43785">
    <property type="entry name" value="GAMMA-GLUTAMYLPUTRESCINE SYNTHETASE"/>
    <property type="match status" value="1"/>
</dbReference>
<sequence length="429" mass="46337">MSSPRFAFIGNLELSAIFRGRSVPVELLDRVLKSGMPWVPTNVCLSASNTIPPDNPFGPMGETRLIADPKRKIVLPARESRPAMEVYLADITEPDGSFWEACARSQLKRALADLEDAGYKLKVGFEHELYIHGLTEISAPAYSLPGSRAVSELAAEVFETLATAGTRLDQFMSEFGHHQFEISSPVRGALRAADEAVFARETIRDAALARGLRATFAPKPDLTEAGSGVHVHMSLWDRDGTPVTGHNGQPTAVAGSFAAGILRQIDAVMAYTAPTPNSYDRIAPSSWVGAFNCVGIKNREAAIRFVPRQPDKDGSNPGASMEYRVTDGSANPYLTLAALVRAGLAGIRDELPVPVSVDQDPATLSEEERSARGIRRVAASLPEVLAAAEPFAAEWFGETFWRAYGSVRRNEINDAAKSSNYGAQLARVL</sequence>
<gene>
    <name evidence="10" type="ORF">DLJ53_02365</name>
</gene>
<evidence type="ECO:0000256" key="2">
    <source>
        <dbReference type="ARBA" id="ARBA00003117"/>
    </source>
</evidence>
<dbReference type="InterPro" id="IPR008147">
    <property type="entry name" value="Gln_synt_N"/>
</dbReference>
<keyword evidence="5" id="KW-0067">ATP-binding</keyword>
<dbReference type="Pfam" id="PF16952">
    <property type="entry name" value="Gln-synt_N_2"/>
    <property type="match status" value="1"/>
</dbReference>
<protein>
    <submittedName>
        <fullName evidence="10">Glutamine synthetase</fullName>
    </submittedName>
</protein>
<dbReference type="PANTHER" id="PTHR43785:SF12">
    <property type="entry name" value="TYPE-1 GLUTAMINE SYNTHETASE 2"/>
    <property type="match status" value="1"/>
</dbReference>
<dbReference type="SMART" id="SM01230">
    <property type="entry name" value="Gln-synt_C"/>
    <property type="match status" value="1"/>
</dbReference>
<dbReference type="AlphaFoldDB" id="A0A8B2NXI0"/>
<comment type="cofactor">
    <cofactor evidence="1">
        <name>Mg(2+)</name>
        <dbReference type="ChEBI" id="CHEBI:18420"/>
    </cofactor>
</comment>
<dbReference type="PROSITE" id="PS51987">
    <property type="entry name" value="GS_CATALYTIC"/>
    <property type="match status" value="1"/>
</dbReference>
<dbReference type="Pfam" id="PF00120">
    <property type="entry name" value="Gln-synt_C"/>
    <property type="match status" value="1"/>
</dbReference>
<organism evidence="10 11">
    <name type="scientific">Acuticoccus sediminis</name>
    <dbReference type="NCBI Taxonomy" id="2184697"/>
    <lineage>
        <taxon>Bacteria</taxon>
        <taxon>Pseudomonadati</taxon>
        <taxon>Pseudomonadota</taxon>
        <taxon>Alphaproteobacteria</taxon>
        <taxon>Hyphomicrobiales</taxon>
        <taxon>Amorphaceae</taxon>
        <taxon>Acuticoccus</taxon>
    </lineage>
</organism>
<comment type="caution">
    <text evidence="10">The sequence shown here is derived from an EMBL/GenBank/DDBJ whole genome shotgun (WGS) entry which is preliminary data.</text>
</comment>
<dbReference type="GO" id="GO:0006542">
    <property type="term" value="P:glutamine biosynthetic process"/>
    <property type="evidence" value="ECO:0007669"/>
    <property type="project" value="InterPro"/>
</dbReference>
<evidence type="ECO:0000256" key="7">
    <source>
        <dbReference type="PROSITE-ProRule" id="PRU01331"/>
    </source>
</evidence>
<dbReference type="RefSeq" id="WP_111342010.1">
    <property type="nucleotide sequence ID" value="NZ_QHHQ01000001.1"/>
</dbReference>
<comment type="function">
    <text evidence="2">Catalyzes the ATP-dependent biosynthesis of glutamine from glutamate and ammonia.</text>
</comment>
<evidence type="ECO:0000256" key="3">
    <source>
        <dbReference type="ARBA" id="ARBA00022598"/>
    </source>
</evidence>
<dbReference type="Gene3D" id="3.10.20.70">
    <property type="entry name" value="Glutamine synthetase, N-terminal domain"/>
    <property type="match status" value="1"/>
</dbReference>
<keyword evidence="6" id="KW-0535">Nitrogen fixation</keyword>
<dbReference type="InterPro" id="IPR036651">
    <property type="entry name" value="Gln_synt_N_sf"/>
</dbReference>
<keyword evidence="4" id="KW-0547">Nucleotide-binding</keyword>
<evidence type="ECO:0000256" key="5">
    <source>
        <dbReference type="ARBA" id="ARBA00022840"/>
    </source>
</evidence>
<dbReference type="Proteomes" id="UP000249590">
    <property type="component" value="Unassembled WGS sequence"/>
</dbReference>
<keyword evidence="3" id="KW-0436">Ligase</keyword>
<evidence type="ECO:0000256" key="6">
    <source>
        <dbReference type="ARBA" id="ARBA00023231"/>
    </source>
</evidence>
<dbReference type="SUPFAM" id="SSF55931">
    <property type="entry name" value="Glutamine synthetase/guanido kinase"/>
    <property type="match status" value="1"/>
</dbReference>
<evidence type="ECO:0000256" key="8">
    <source>
        <dbReference type="RuleBase" id="RU000384"/>
    </source>
</evidence>
<evidence type="ECO:0000313" key="11">
    <source>
        <dbReference type="Proteomes" id="UP000249590"/>
    </source>
</evidence>